<dbReference type="GO" id="GO:0052913">
    <property type="term" value="F:16S rRNA (guanine(966)-N(2))-methyltransferase activity"/>
    <property type="evidence" value="ECO:0007669"/>
    <property type="project" value="UniProtKB-EC"/>
</dbReference>
<name>A0A501XKV4_9SPHN</name>
<comment type="caution">
    <text evidence="4">The sequence shown here is derived from an EMBL/GenBank/DDBJ whole genome shotgun (WGS) entry which is preliminary data.</text>
</comment>
<keyword evidence="1 4" id="KW-0489">Methyltransferase</keyword>
<dbReference type="PIRSF" id="PIRSF004553">
    <property type="entry name" value="CHP00095"/>
    <property type="match status" value="1"/>
</dbReference>
<dbReference type="EMBL" id="VFSU01000024">
    <property type="protein sequence ID" value="TPE61200.1"/>
    <property type="molecule type" value="Genomic_DNA"/>
</dbReference>
<dbReference type="NCBIfam" id="TIGR00095">
    <property type="entry name" value="16S rRNA (guanine(966)-N(2))-methyltransferase RsmD"/>
    <property type="match status" value="1"/>
</dbReference>
<sequence>MRIIAGRWRSRPLETPEGAETRPTADRARETLFSMLTSRLGSFEGLTVLDLFAGSGALALEALSRGGQQAFLAERAPAARKAIEANIRKLDANARLIANDATALPPAKTPADLIFLDPPYGEGHWAPALASAQAMGWIAPHSWISLETARDEVVEPEGFTLETTRPVGKAALHLLRPTA</sequence>
<gene>
    <name evidence="4" type="primary">rsmD</name>
    <name evidence="4" type="ORF">FJQ54_09935</name>
</gene>
<dbReference type="OrthoDB" id="9803017at2"/>
<dbReference type="GO" id="GO:0003676">
    <property type="term" value="F:nucleic acid binding"/>
    <property type="evidence" value="ECO:0007669"/>
    <property type="project" value="InterPro"/>
</dbReference>
<dbReference type="AlphaFoldDB" id="A0A501XKV4"/>
<keyword evidence="2 4" id="KW-0808">Transferase</keyword>
<dbReference type="Pfam" id="PF03602">
    <property type="entry name" value="Cons_hypoth95"/>
    <property type="match status" value="1"/>
</dbReference>
<dbReference type="InterPro" id="IPR004398">
    <property type="entry name" value="RNA_MeTrfase_RsmD"/>
</dbReference>
<proteinExistence type="predicted"/>
<feature type="region of interest" description="Disordered" evidence="3">
    <location>
        <begin position="1"/>
        <end position="23"/>
    </location>
</feature>
<dbReference type="SUPFAM" id="SSF53335">
    <property type="entry name" value="S-adenosyl-L-methionine-dependent methyltransferases"/>
    <property type="match status" value="1"/>
</dbReference>
<evidence type="ECO:0000256" key="2">
    <source>
        <dbReference type="ARBA" id="ARBA00022679"/>
    </source>
</evidence>
<dbReference type="PANTHER" id="PTHR43542">
    <property type="entry name" value="METHYLTRANSFERASE"/>
    <property type="match status" value="1"/>
</dbReference>
<dbReference type="EC" id="2.1.1.171" evidence="4"/>
<feature type="compositionally biased region" description="Basic and acidic residues" evidence="3">
    <location>
        <begin position="11"/>
        <end position="23"/>
    </location>
</feature>
<dbReference type="PANTHER" id="PTHR43542:SF1">
    <property type="entry name" value="METHYLTRANSFERASE"/>
    <property type="match status" value="1"/>
</dbReference>
<keyword evidence="5" id="KW-1185">Reference proteome</keyword>
<dbReference type="Proteomes" id="UP000319897">
    <property type="component" value="Unassembled WGS sequence"/>
</dbReference>
<accession>A0A501XKV4</accession>
<dbReference type="PROSITE" id="PS00092">
    <property type="entry name" value="N6_MTASE"/>
    <property type="match status" value="1"/>
</dbReference>
<protein>
    <submittedName>
        <fullName evidence="4">16S rRNA (Guanine(966)-N(2))-methyltransferase RsmD</fullName>
        <ecNumber evidence="4">2.1.1.171</ecNumber>
    </submittedName>
</protein>
<evidence type="ECO:0000313" key="5">
    <source>
        <dbReference type="Proteomes" id="UP000319897"/>
    </source>
</evidence>
<dbReference type="InterPro" id="IPR029063">
    <property type="entry name" value="SAM-dependent_MTases_sf"/>
</dbReference>
<dbReference type="Gene3D" id="3.40.50.150">
    <property type="entry name" value="Vaccinia Virus protein VP39"/>
    <property type="match status" value="1"/>
</dbReference>
<dbReference type="RefSeq" id="WP_140928258.1">
    <property type="nucleotide sequence ID" value="NZ_VFSU01000024.1"/>
</dbReference>
<evidence type="ECO:0000256" key="3">
    <source>
        <dbReference type="SAM" id="MobiDB-lite"/>
    </source>
</evidence>
<dbReference type="CDD" id="cd02440">
    <property type="entry name" value="AdoMet_MTases"/>
    <property type="match status" value="1"/>
</dbReference>
<dbReference type="InterPro" id="IPR002052">
    <property type="entry name" value="DNA_methylase_N6_adenine_CS"/>
</dbReference>
<evidence type="ECO:0000256" key="1">
    <source>
        <dbReference type="ARBA" id="ARBA00022603"/>
    </source>
</evidence>
<reference evidence="4 5" key="1">
    <citation type="submission" date="2019-06" db="EMBL/GenBank/DDBJ databases">
        <authorList>
            <person name="Lee I."/>
            <person name="Jang G.I."/>
            <person name="Hwang C.Y."/>
        </authorList>
    </citation>
    <scope>NUCLEOTIDE SEQUENCE [LARGE SCALE GENOMIC DNA]</scope>
    <source>
        <strain evidence="4 5">PAMC 28131</strain>
    </source>
</reference>
<evidence type="ECO:0000313" key="4">
    <source>
        <dbReference type="EMBL" id="TPE61200.1"/>
    </source>
</evidence>
<organism evidence="4 5">
    <name type="scientific">Sandaracinobacter neustonicus</name>
    <dbReference type="NCBI Taxonomy" id="1715348"/>
    <lineage>
        <taxon>Bacteria</taxon>
        <taxon>Pseudomonadati</taxon>
        <taxon>Pseudomonadota</taxon>
        <taxon>Alphaproteobacteria</taxon>
        <taxon>Sphingomonadales</taxon>
        <taxon>Sphingosinicellaceae</taxon>
        <taxon>Sandaracinobacter</taxon>
    </lineage>
</organism>